<evidence type="ECO:0000313" key="1">
    <source>
        <dbReference type="EMBL" id="EKD25520.1"/>
    </source>
</evidence>
<sequence>MANPNKLPRSVGTNKINKKESKREIFDATSKELINNMAEEDDLQFKEHLAAMDDRTLTEAFHSESVKKDANTDRLMLIYVELGNRNIKFDDIIDESVKRFKLNSAEWRIRAELNDKSGEI</sequence>
<reference evidence="1" key="1">
    <citation type="journal article" date="2012" name="Science">
        <title>Fermentation, hydrogen, and sulfur metabolism in multiple uncultivated bacterial phyla.</title>
        <authorList>
            <person name="Wrighton K.C."/>
            <person name="Thomas B.C."/>
            <person name="Sharon I."/>
            <person name="Miller C.S."/>
            <person name="Castelle C.J."/>
            <person name="VerBerkmoes N.C."/>
            <person name="Wilkins M.J."/>
            <person name="Hettich R.L."/>
            <person name="Lipton M.S."/>
            <person name="Williams K.H."/>
            <person name="Long P.E."/>
            <person name="Banfield J.F."/>
        </authorList>
    </citation>
    <scope>NUCLEOTIDE SEQUENCE [LARGE SCALE GENOMIC DNA]</scope>
</reference>
<accession>K1X5N1</accession>
<organism evidence="1">
    <name type="scientific">uncultured bacterium</name>
    <name type="common">gcode 4</name>
    <dbReference type="NCBI Taxonomy" id="1234023"/>
    <lineage>
        <taxon>Bacteria</taxon>
        <taxon>environmental samples</taxon>
    </lineage>
</organism>
<proteinExistence type="predicted"/>
<name>K1X5N1_9BACT</name>
<protein>
    <submittedName>
        <fullName evidence="1">Uncharacterized protein</fullName>
    </submittedName>
</protein>
<dbReference type="EMBL" id="AMFJ01036047">
    <property type="protein sequence ID" value="EKD25520.1"/>
    <property type="molecule type" value="Genomic_DNA"/>
</dbReference>
<dbReference type="AlphaFoldDB" id="K1X5N1"/>
<gene>
    <name evidence="1" type="ORF">ACD_80C00040G0007</name>
</gene>
<comment type="caution">
    <text evidence="1">The sequence shown here is derived from an EMBL/GenBank/DDBJ whole genome shotgun (WGS) entry which is preliminary data.</text>
</comment>